<feature type="transmembrane region" description="Helical" evidence="1">
    <location>
        <begin position="68"/>
        <end position="90"/>
    </location>
</feature>
<keyword evidence="1" id="KW-0472">Membrane</keyword>
<evidence type="ECO:0000313" key="2">
    <source>
        <dbReference type="EMBL" id="KAE8319347.1"/>
    </source>
</evidence>
<name>A0A5N6WEQ5_9EURO</name>
<dbReference type="EMBL" id="ML738294">
    <property type="protein sequence ID" value="KAE8319347.1"/>
    <property type="molecule type" value="Genomic_DNA"/>
</dbReference>
<dbReference type="AlphaFoldDB" id="A0A5N6WEQ5"/>
<evidence type="ECO:0000313" key="3">
    <source>
        <dbReference type="Proteomes" id="UP000325433"/>
    </source>
</evidence>
<evidence type="ECO:0000256" key="1">
    <source>
        <dbReference type="SAM" id="Phobius"/>
    </source>
</evidence>
<reference evidence="3" key="1">
    <citation type="submission" date="2019-04" db="EMBL/GenBank/DDBJ databases">
        <title>Friends and foes A comparative genomics studyof 23 Aspergillus species from section Flavi.</title>
        <authorList>
            <consortium name="DOE Joint Genome Institute"/>
            <person name="Kjaerbolling I."/>
            <person name="Vesth T."/>
            <person name="Frisvad J.C."/>
            <person name="Nybo J.L."/>
            <person name="Theobald S."/>
            <person name="Kildgaard S."/>
            <person name="Isbrandt T."/>
            <person name="Kuo A."/>
            <person name="Sato A."/>
            <person name="Lyhne E.K."/>
            <person name="Kogle M.E."/>
            <person name="Wiebenga A."/>
            <person name="Kun R.S."/>
            <person name="Lubbers R.J."/>
            <person name="Makela M.R."/>
            <person name="Barry K."/>
            <person name="Chovatia M."/>
            <person name="Clum A."/>
            <person name="Daum C."/>
            <person name="Haridas S."/>
            <person name="He G."/>
            <person name="LaButti K."/>
            <person name="Lipzen A."/>
            <person name="Mondo S."/>
            <person name="Riley R."/>
            <person name="Salamov A."/>
            <person name="Simmons B.A."/>
            <person name="Magnuson J.K."/>
            <person name="Henrissat B."/>
            <person name="Mortensen U.H."/>
            <person name="Larsen T.O."/>
            <person name="Devries R.P."/>
            <person name="Grigoriev I.V."/>
            <person name="Machida M."/>
            <person name="Baker S.E."/>
            <person name="Andersen M.R."/>
        </authorList>
    </citation>
    <scope>NUCLEOTIDE SEQUENCE [LARGE SCALE GENOMIC DNA]</scope>
    <source>
        <strain evidence="3">CBS 130015</strain>
    </source>
</reference>
<protein>
    <submittedName>
        <fullName evidence="2">Uncharacterized protein</fullName>
    </submittedName>
</protein>
<proteinExistence type="predicted"/>
<keyword evidence="1" id="KW-0812">Transmembrane</keyword>
<gene>
    <name evidence="2" type="ORF">BDV41DRAFT_519677</name>
</gene>
<keyword evidence="3" id="KW-1185">Reference proteome</keyword>
<organism evidence="2 3">
    <name type="scientific">Aspergillus transmontanensis</name>
    <dbReference type="NCBI Taxonomy" id="1034304"/>
    <lineage>
        <taxon>Eukaryota</taxon>
        <taxon>Fungi</taxon>
        <taxon>Dikarya</taxon>
        <taxon>Ascomycota</taxon>
        <taxon>Pezizomycotina</taxon>
        <taxon>Eurotiomycetes</taxon>
        <taxon>Eurotiomycetidae</taxon>
        <taxon>Eurotiales</taxon>
        <taxon>Aspergillaceae</taxon>
        <taxon>Aspergillus</taxon>
        <taxon>Aspergillus subgen. Circumdati</taxon>
    </lineage>
</organism>
<keyword evidence="1" id="KW-1133">Transmembrane helix</keyword>
<sequence>MTNPPDQITIPLLHTVHTHPSHLHAVRSIFVVGEREVTLSTFHSHIPLRLVWVPQPPQISLLDNIRRVFIHLFFPILLFIFYVVLVPLHLKCLS</sequence>
<accession>A0A5N6WEQ5</accession>
<dbReference type="Proteomes" id="UP000325433">
    <property type="component" value="Unassembled WGS sequence"/>
</dbReference>